<evidence type="ECO:0000313" key="5">
    <source>
        <dbReference type="EMBL" id="QER68069.1"/>
    </source>
</evidence>
<gene>
    <name evidence="5" type="ORF">F0161_09590</name>
</gene>
<dbReference type="Pfam" id="PF15983">
    <property type="entry name" value="DUF4767"/>
    <property type="match status" value="1"/>
</dbReference>
<dbReference type="InterPro" id="IPR031927">
    <property type="entry name" value="DUF4767"/>
</dbReference>
<dbReference type="EMBL" id="CP043939">
    <property type="protein sequence ID" value="QER68069.1"/>
    <property type="molecule type" value="Genomic_DNA"/>
</dbReference>
<dbReference type="KEGG" id="lnn:F0161_09590"/>
<reference evidence="5 6" key="1">
    <citation type="submission" date="2019-09" db="EMBL/GenBank/DDBJ databases">
        <title>Complete Genome Sequence of Lactobacillus nenjiangensis SH-Y15, isolated from sauerkraut.</title>
        <authorList>
            <person name="Yang H."/>
        </authorList>
    </citation>
    <scope>NUCLEOTIDE SEQUENCE [LARGE SCALE GENOMIC DNA]</scope>
    <source>
        <strain evidence="5 6">SH-Y15</strain>
    </source>
</reference>
<dbReference type="Proteomes" id="UP000325295">
    <property type="component" value="Chromosome"/>
</dbReference>
<sequence>MFCPNCGAKNAPDAVFCENCGTRLTPAATQQPTSQKIPTQPVTSNIPSRQMQTANKGPKKQPNKAMIGLIVALVVIIIGGGGYYFYHQKQVANNTAANTSSNETISASSSSAAPTRTALWSTSKTSDLSSFMSSWEDTMNQSYIGTYDGDTVDVDGITLPDDIKNDDYEGNITVDGDDVTLKWSPKADTDKEYQVVAASVYNHNDDGESKMIAYLYVFHNGEPDVLVCEETGSSAHDFTSSRNQQLQNGFKKIANESN</sequence>
<dbReference type="OrthoDB" id="2149782at2"/>
<dbReference type="AlphaFoldDB" id="A0A5P1X5W9"/>
<feature type="transmembrane region" description="Helical" evidence="2">
    <location>
        <begin position="65"/>
        <end position="86"/>
    </location>
</feature>
<accession>A0A5P1X5W9</accession>
<protein>
    <submittedName>
        <fullName evidence="5">DUF4767 domain-containing protein</fullName>
    </submittedName>
</protein>
<feature type="domain" description="DUF4767" evidence="4">
    <location>
        <begin position="118"/>
        <end position="254"/>
    </location>
</feature>
<evidence type="ECO:0000259" key="4">
    <source>
        <dbReference type="Pfam" id="PF15983"/>
    </source>
</evidence>
<keyword evidence="2" id="KW-0472">Membrane</keyword>
<evidence type="ECO:0000259" key="3">
    <source>
        <dbReference type="Pfam" id="PF13240"/>
    </source>
</evidence>
<name>A0A5P1X5W9_9LACO</name>
<proteinExistence type="predicted"/>
<keyword evidence="6" id="KW-1185">Reference proteome</keyword>
<feature type="domain" description="Zinc-ribbon" evidence="3">
    <location>
        <begin position="2"/>
        <end position="24"/>
    </location>
</feature>
<organism evidence="5 6">
    <name type="scientific">Paucilactobacillus nenjiangensis</name>
    <dbReference type="NCBI Taxonomy" id="1296540"/>
    <lineage>
        <taxon>Bacteria</taxon>
        <taxon>Bacillati</taxon>
        <taxon>Bacillota</taxon>
        <taxon>Bacilli</taxon>
        <taxon>Lactobacillales</taxon>
        <taxon>Lactobacillaceae</taxon>
        <taxon>Paucilactobacillus</taxon>
    </lineage>
</organism>
<dbReference type="InterPro" id="IPR026870">
    <property type="entry name" value="Zinc_ribbon_dom"/>
</dbReference>
<dbReference type="InterPro" id="IPR038587">
    <property type="entry name" value="Ribosomal_eL40_sf"/>
</dbReference>
<keyword evidence="2" id="KW-1133">Transmembrane helix</keyword>
<dbReference type="RefSeq" id="WP_150204426.1">
    <property type="nucleotide sequence ID" value="NZ_CP043939.1"/>
</dbReference>
<dbReference type="Pfam" id="PF13240">
    <property type="entry name" value="Zn_Ribbon_1"/>
    <property type="match status" value="1"/>
</dbReference>
<feature type="compositionally biased region" description="Polar residues" evidence="1">
    <location>
        <begin position="29"/>
        <end position="55"/>
    </location>
</feature>
<evidence type="ECO:0000256" key="1">
    <source>
        <dbReference type="SAM" id="MobiDB-lite"/>
    </source>
</evidence>
<keyword evidence="2" id="KW-0812">Transmembrane</keyword>
<feature type="region of interest" description="Disordered" evidence="1">
    <location>
        <begin position="29"/>
        <end position="60"/>
    </location>
</feature>
<evidence type="ECO:0000313" key="6">
    <source>
        <dbReference type="Proteomes" id="UP000325295"/>
    </source>
</evidence>
<dbReference type="Gene3D" id="4.10.1060.50">
    <property type="match status" value="1"/>
</dbReference>
<evidence type="ECO:0000256" key="2">
    <source>
        <dbReference type="SAM" id="Phobius"/>
    </source>
</evidence>